<keyword evidence="2" id="KW-1185">Reference proteome</keyword>
<proteinExistence type="predicted"/>
<evidence type="ECO:0000313" key="2">
    <source>
        <dbReference type="Proteomes" id="UP001433508"/>
    </source>
</evidence>
<dbReference type="Proteomes" id="UP001433508">
    <property type="component" value="Unassembled WGS sequence"/>
</dbReference>
<comment type="caution">
    <text evidence="1">The sequence shown here is derived from an EMBL/GenBank/DDBJ whole genome shotgun (WGS) entry which is preliminary data.</text>
</comment>
<gene>
    <name evidence="1" type="ORF">V1525DRAFT_392218</name>
</gene>
<evidence type="ECO:0000313" key="1">
    <source>
        <dbReference type="EMBL" id="KAK9233713.1"/>
    </source>
</evidence>
<protein>
    <submittedName>
        <fullName evidence="1">Uncharacterized protein</fullName>
    </submittedName>
</protein>
<dbReference type="EMBL" id="MU971663">
    <property type="protein sequence ID" value="KAK9233713.1"/>
    <property type="molecule type" value="Genomic_DNA"/>
</dbReference>
<sequence length="323" mass="36740">MSQQLSDEMLCHVTEMLQAQQQQQEARIAELLQQQKSEMSTQLQQMQQSAKGPAISTDSGKHKMKVKLEYDHSNSALYPAFESQLIAKLRIDGHLIGGEAEQVWFAFGCLQGTAKARIHPWMKAYENNAEKFTRNEFVLQMIFAAEESGFSRLFSEFDQTLLEAGAFGESETTKKSWLRNAISFDIARAVVAVPEAATYEEYCQQLHRVAHQLASLNKRAAPRQTRFPRQSDFQPNSSPQPQPTDAMDWTPSANKRRAKWVSLDELDKRMKEGRCRRCGATGHIIKDCPYDPPRRPNTPSLRVNNATTIEPELEDDEGYAKKE</sequence>
<accession>A0ACC3SPY4</accession>
<organism evidence="1 2">
    <name type="scientific">Lipomyces kononenkoae</name>
    <name type="common">Yeast</name>
    <dbReference type="NCBI Taxonomy" id="34357"/>
    <lineage>
        <taxon>Eukaryota</taxon>
        <taxon>Fungi</taxon>
        <taxon>Dikarya</taxon>
        <taxon>Ascomycota</taxon>
        <taxon>Saccharomycotina</taxon>
        <taxon>Lipomycetes</taxon>
        <taxon>Lipomycetales</taxon>
        <taxon>Lipomycetaceae</taxon>
        <taxon>Lipomyces</taxon>
    </lineage>
</organism>
<reference evidence="2" key="1">
    <citation type="journal article" date="2024" name="Front. Bioeng. Biotechnol.">
        <title>Genome-scale model development and genomic sequencing of the oleaginous clade Lipomyces.</title>
        <authorList>
            <person name="Czajka J.J."/>
            <person name="Han Y."/>
            <person name="Kim J."/>
            <person name="Mondo S.J."/>
            <person name="Hofstad B.A."/>
            <person name="Robles A."/>
            <person name="Haridas S."/>
            <person name="Riley R."/>
            <person name="LaButti K."/>
            <person name="Pangilinan J."/>
            <person name="Andreopoulos W."/>
            <person name="Lipzen A."/>
            <person name="Yan J."/>
            <person name="Wang M."/>
            <person name="Ng V."/>
            <person name="Grigoriev I.V."/>
            <person name="Spatafora J.W."/>
            <person name="Magnuson J.K."/>
            <person name="Baker S.E."/>
            <person name="Pomraning K.R."/>
        </authorList>
    </citation>
    <scope>NUCLEOTIDE SEQUENCE [LARGE SCALE GENOMIC DNA]</scope>
    <source>
        <strain evidence="2">CBS 7786</strain>
    </source>
</reference>
<name>A0ACC3SPY4_LIPKO</name>